<keyword evidence="8" id="KW-0576">Peroxisome</keyword>
<dbReference type="InterPro" id="IPR046336">
    <property type="entry name" value="Lon_prtase_N_sf"/>
</dbReference>
<keyword evidence="1" id="KW-0963">Cytoplasm</keyword>
<dbReference type="PANTHER" id="PTHR10046">
    <property type="entry name" value="ATP DEPENDENT LON PROTEASE FAMILY MEMBER"/>
    <property type="match status" value="1"/>
</dbReference>
<dbReference type="InterPro" id="IPR027417">
    <property type="entry name" value="P-loop_NTPase"/>
</dbReference>
<dbReference type="GO" id="GO:0004252">
    <property type="term" value="F:serine-type endopeptidase activity"/>
    <property type="evidence" value="ECO:0007669"/>
    <property type="project" value="UniProtKB-UniRule"/>
</dbReference>
<proteinExistence type="inferred from homology"/>
<dbReference type="InterPro" id="IPR014721">
    <property type="entry name" value="Ribsml_uS5_D2-typ_fold_subgr"/>
</dbReference>
<dbReference type="InterPro" id="IPR020568">
    <property type="entry name" value="Ribosomal_Su5_D2-typ_SF"/>
</dbReference>
<feature type="binding site" evidence="10">
    <location>
        <begin position="286"/>
        <end position="293"/>
    </location>
    <ligand>
        <name>ATP</name>
        <dbReference type="ChEBI" id="CHEBI:30616"/>
    </ligand>
</feature>
<dbReference type="Pfam" id="PF02190">
    <property type="entry name" value="LON_substr_bdg"/>
    <property type="match status" value="1"/>
</dbReference>
<evidence type="ECO:0000256" key="11">
    <source>
        <dbReference type="PROSITE-ProRule" id="PRU01122"/>
    </source>
</evidence>
<dbReference type="GO" id="GO:0006508">
    <property type="term" value="P:proteolysis"/>
    <property type="evidence" value="ECO:0007669"/>
    <property type="project" value="UniProtKB-KW"/>
</dbReference>
<evidence type="ECO:0000313" key="16">
    <source>
        <dbReference type="Proteomes" id="UP000789396"/>
    </source>
</evidence>
<dbReference type="Pfam" id="PF00004">
    <property type="entry name" value="AAA"/>
    <property type="match status" value="1"/>
</dbReference>
<evidence type="ECO:0000259" key="14">
    <source>
        <dbReference type="PROSITE" id="PS51786"/>
    </source>
</evidence>
<dbReference type="InterPro" id="IPR054594">
    <property type="entry name" value="Lon_lid"/>
</dbReference>
<dbReference type="Proteomes" id="UP000789396">
    <property type="component" value="Unassembled WGS sequence"/>
</dbReference>
<dbReference type="Gene3D" id="3.40.50.300">
    <property type="entry name" value="P-loop containing nucleotide triphosphate hydrolases"/>
    <property type="match status" value="1"/>
</dbReference>
<evidence type="ECO:0000256" key="2">
    <source>
        <dbReference type="ARBA" id="ARBA00022670"/>
    </source>
</evidence>
<evidence type="ECO:0000256" key="10">
    <source>
        <dbReference type="PIRSR" id="PIRSR001174-2"/>
    </source>
</evidence>
<dbReference type="Gene3D" id="1.10.8.60">
    <property type="match status" value="1"/>
</dbReference>
<dbReference type="InterPro" id="IPR015947">
    <property type="entry name" value="PUA-like_sf"/>
</dbReference>
<dbReference type="PROSITE" id="PS01046">
    <property type="entry name" value="LON_SER"/>
    <property type="match status" value="1"/>
</dbReference>
<accession>A0A9N9FDH4</accession>
<dbReference type="GO" id="GO:0030163">
    <property type="term" value="P:protein catabolic process"/>
    <property type="evidence" value="ECO:0007669"/>
    <property type="project" value="InterPro"/>
</dbReference>
<keyword evidence="3 10" id="KW-0547">Nucleotide-binding</keyword>
<evidence type="ECO:0000256" key="7">
    <source>
        <dbReference type="ARBA" id="ARBA00023016"/>
    </source>
</evidence>
<feature type="active site" evidence="9 11">
    <location>
        <position position="618"/>
    </location>
</feature>
<dbReference type="GO" id="GO:0016887">
    <property type="term" value="F:ATP hydrolysis activity"/>
    <property type="evidence" value="ECO:0007669"/>
    <property type="project" value="InterPro"/>
</dbReference>
<evidence type="ECO:0000256" key="13">
    <source>
        <dbReference type="RuleBase" id="RU000592"/>
    </source>
</evidence>
<protein>
    <recommendedName>
        <fullName evidence="13">Lon protease homolog</fullName>
        <ecNumber evidence="13">3.4.21.-</ecNumber>
    </recommendedName>
</protein>
<dbReference type="InterPro" id="IPR008269">
    <property type="entry name" value="Lon_proteolytic"/>
</dbReference>
<dbReference type="OrthoDB" id="2411602at2759"/>
<dbReference type="AlphaFoldDB" id="A0A9N9FDH4"/>
<dbReference type="SUPFAM" id="SSF54211">
    <property type="entry name" value="Ribosomal protein S5 domain 2-like"/>
    <property type="match status" value="1"/>
</dbReference>
<feature type="domain" description="Lon proteolytic" evidence="14">
    <location>
        <begin position="523"/>
        <end position="713"/>
    </location>
</feature>
<dbReference type="InterPro" id="IPR003959">
    <property type="entry name" value="ATPase_AAA_core"/>
</dbReference>
<dbReference type="PROSITE" id="PS51786">
    <property type="entry name" value="LON_PROTEOLYTIC"/>
    <property type="match status" value="1"/>
</dbReference>
<dbReference type="Pfam" id="PF22667">
    <property type="entry name" value="Lon_lid"/>
    <property type="match status" value="1"/>
</dbReference>
<evidence type="ECO:0000256" key="9">
    <source>
        <dbReference type="PIRSR" id="PIRSR001174-1"/>
    </source>
</evidence>
<dbReference type="GO" id="GO:0004176">
    <property type="term" value="F:ATP-dependent peptidase activity"/>
    <property type="evidence" value="ECO:0007669"/>
    <property type="project" value="UniProtKB-UniRule"/>
</dbReference>
<dbReference type="EC" id="3.4.21.-" evidence="13"/>
<dbReference type="InterPro" id="IPR003593">
    <property type="entry name" value="AAA+_ATPase"/>
</dbReference>
<dbReference type="Gene3D" id="2.30.130.40">
    <property type="entry name" value="LON domain-like"/>
    <property type="match status" value="1"/>
</dbReference>
<dbReference type="EMBL" id="CAJVPZ010003196">
    <property type="protein sequence ID" value="CAG8526386.1"/>
    <property type="molecule type" value="Genomic_DNA"/>
</dbReference>
<dbReference type="GO" id="GO:0005524">
    <property type="term" value="F:ATP binding"/>
    <property type="evidence" value="ECO:0007669"/>
    <property type="project" value="UniProtKB-KW"/>
</dbReference>
<dbReference type="InterPro" id="IPR004815">
    <property type="entry name" value="Lon_bac/euk-typ"/>
</dbReference>
<keyword evidence="7" id="KW-0346">Stress response</keyword>
<dbReference type="PIRSF" id="PIRSF001174">
    <property type="entry name" value="Lon_proteas"/>
    <property type="match status" value="1"/>
</dbReference>
<dbReference type="Pfam" id="PF05362">
    <property type="entry name" value="Lon_C"/>
    <property type="match status" value="1"/>
</dbReference>
<evidence type="ECO:0000256" key="6">
    <source>
        <dbReference type="ARBA" id="ARBA00022840"/>
    </source>
</evidence>
<feature type="active site" evidence="9 11">
    <location>
        <position position="661"/>
    </location>
</feature>
<dbReference type="InterPro" id="IPR003111">
    <property type="entry name" value="Lon_prtase_N"/>
</dbReference>
<keyword evidence="6 10" id="KW-0067">ATP-binding</keyword>
<organism evidence="15 16">
    <name type="scientific">Racocetra fulgida</name>
    <dbReference type="NCBI Taxonomy" id="60492"/>
    <lineage>
        <taxon>Eukaryota</taxon>
        <taxon>Fungi</taxon>
        <taxon>Fungi incertae sedis</taxon>
        <taxon>Mucoromycota</taxon>
        <taxon>Glomeromycotina</taxon>
        <taxon>Glomeromycetes</taxon>
        <taxon>Diversisporales</taxon>
        <taxon>Gigasporaceae</taxon>
        <taxon>Racocetra</taxon>
    </lineage>
</organism>
<keyword evidence="4 11" id="KW-0378">Hydrolase</keyword>
<dbReference type="SUPFAM" id="SSF52540">
    <property type="entry name" value="P-loop containing nucleoside triphosphate hydrolases"/>
    <property type="match status" value="1"/>
</dbReference>
<evidence type="ECO:0000256" key="8">
    <source>
        <dbReference type="ARBA" id="ARBA00023140"/>
    </source>
</evidence>
<dbReference type="InterPro" id="IPR027065">
    <property type="entry name" value="Lon_Prtase"/>
</dbReference>
<dbReference type="FunFam" id="3.40.50.300:FF:000382">
    <property type="entry name" value="Lon protease homolog 2, peroxisomal"/>
    <property type="match status" value="1"/>
</dbReference>
<comment type="caution">
    <text evidence="15">The sequence shown here is derived from an EMBL/GenBank/DDBJ whole genome shotgun (WGS) entry which is preliminary data.</text>
</comment>
<dbReference type="FunFam" id="1.10.8.60:FF:000091">
    <property type="entry name" value="Lon protease homolog 2, peroxisomal"/>
    <property type="match status" value="1"/>
</dbReference>
<dbReference type="SMART" id="SM00464">
    <property type="entry name" value="LON"/>
    <property type="match status" value="1"/>
</dbReference>
<dbReference type="InterPro" id="IPR008268">
    <property type="entry name" value="Peptidase_S16_AS"/>
</dbReference>
<dbReference type="Gene3D" id="3.30.230.10">
    <property type="match status" value="1"/>
</dbReference>
<name>A0A9N9FDH4_9GLOM</name>
<dbReference type="FunFam" id="1.20.5.5270:FF:000002">
    <property type="entry name" value="Lon protease homolog"/>
    <property type="match status" value="1"/>
</dbReference>
<evidence type="ECO:0000256" key="1">
    <source>
        <dbReference type="ARBA" id="ARBA00022490"/>
    </source>
</evidence>
<keyword evidence="16" id="KW-1185">Reference proteome</keyword>
<comment type="similarity">
    <text evidence="11 12">Belongs to the peptidase S16 family.</text>
</comment>
<dbReference type="NCBIfam" id="TIGR00763">
    <property type="entry name" value="lon"/>
    <property type="match status" value="1"/>
</dbReference>
<keyword evidence="2 11" id="KW-0645">Protease</keyword>
<reference evidence="15" key="1">
    <citation type="submission" date="2021-06" db="EMBL/GenBank/DDBJ databases">
        <authorList>
            <person name="Kallberg Y."/>
            <person name="Tangrot J."/>
            <person name="Rosling A."/>
        </authorList>
    </citation>
    <scope>NUCLEOTIDE SEQUENCE</scope>
    <source>
        <strain evidence="15">IN212</strain>
    </source>
</reference>
<dbReference type="CDD" id="cd19500">
    <property type="entry name" value="RecA-like_Lon"/>
    <property type="match status" value="1"/>
</dbReference>
<dbReference type="SMART" id="SM00382">
    <property type="entry name" value="AAA"/>
    <property type="match status" value="1"/>
</dbReference>
<evidence type="ECO:0000256" key="5">
    <source>
        <dbReference type="ARBA" id="ARBA00022825"/>
    </source>
</evidence>
<dbReference type="PRINTS" id="PR00830">
    <property type="entry name" value="ENDOLAPTASE"/>
</dbReference>
<keyword evidence="5 11" id="KW-0720">Serine protease</keyword>
<dbReference type="Gene3D" id="1.20.5.5270">
    <property type="match status" value="1"/>
</dbReference>
<evidence type="ECO:0000256" key="4">
    <source>
        <dbReference type="ARBA" id="ARBA00022801"/>
    </source>
</evidence>
<dbReference type="FunFam" id="3.30.230.10:FF:000019">
    <property type="entry name" value="Lon protease homolog 2, peroxisomal"/>
    <property type="match status" value="1"/>
</dbReference>
<sequence>MSVNTVQIPKTLPIVPIKNKVLFPGTALPLQIGRKDTAQLMQRIYKSVDNKDSKYLVGCVPVKPPAPTTTNSEQTNTFSKKVNEEILNQSTPTSELHEYGCAARIIRLERPELQDLAISLKSTGRELFIILQDLKLPVQMLTQLQRFIDGASAGSLADLLLNAIKEELGERDDASTEGDDIADLTRRLQEAGLTPEADKAAQRELKRLKRMHPTQAEYQIVRTYLEWLSEIPWSKGTSDTIDIDKARSQLEEDHYGLEAVKKRILEFLAVLKLKNDMKGPILCLLGPPGVGKTSLGKSIANALGRKFHRISLGGVRDEAEIRGHRRTYLGAMPGLIAQGLRRVGVNNPVFLLGHLSLHGDPSAALLEVLDPEQNNTFNDHYLNVPLDLSKVLFIATANQIDPISPPLLDRMELIRISGYTFEEKVHIANRHLLPKQIKYHGLEPGYVNISDEVLLKIATGYTCEAGVRNLEREIAGVCRAKAVEYAYANDNGKKDTYRPEVTINDIVTILGVEKFNNDIAERTTNPGVVTGLAWTATGSGGILFIEATQMPGKGNLKLTGKSKLGEVIKESAQISISWVRAHSFQLGITTASTESTFFSQRDVHIHFPSGAVAKDGPSAGVALITALVSLFTHRCVPPTTAMTGEITLRGQVLPVGGIKEKIIAAHRAGINKVILPSRNRKDVDGDVPVNVKENIKIVYVDNVYDVLQAAFDGEKIWMELSSIVGVENEDKESAYSVISEGLRHLELIAS</sequence>
<dbReference type="SUPFAM" id="SSF88697">
    <property type="entry name" value="PUA domain-like"/>
    <property type="match status" value="1"/>
</dbReference>
<evidence type="ECO:0000256" key="3">
    <source>
        <dbReference type="ARBA" id="ARBA00022741"/>
    </source>
</evidence>
<evidence type="ECO:0000256" key="12">
    <source>
        <dbReference type="RuleBase" id="RU000591"/>
    </source>
</evidence>
<evidence type="ECO:0000313" key="15">
    <source>
        <dbReference type="EMBL" id="CAG8526386.1"/>
    </source>
</evidence>
<gene>
    <name evidence="15" type="ORF">RFULGI_LOCUS3589</name>
</gene>